<keyword evidence="2" id="KW-0812">Transmembrane</keyword>
<keyword evidence="2" id="KW-1133">Transmembrane helix</keyword>
<keyword evidence="4" id="KW-1185">Reference proteome</keyword>
<organism evidence="3 4">
    <name type="scientific">Periconia digitata</name>
    <dbReference type="NCBI Taxonomy" id="1303443"/>
    <lineage>
        <taxon>Eukaryota</taxon>
        <taxon>Fungi</taxon>
        <taxon>Dikarya</taxon>
        <taxon>Ascomycota</taxon>
        <taxon>Pezizomycotina</taxon>
        <taxon>Dothideomycetes</taxon>
        <taxon>Pleosporomycetidae</taxon>
        <taxon>Pleosporales</taxon>
        <taxon>Massarineae</taxon>
        <taxon>Periconiaceae</taxon>
        <taxon>Periconia</taxon>
    </lineage>
</organism>
<name>A0A9W4XSR4_9PLEO</name>
<evidence type="ECO:0000256" key="2">
    <source>
        <dbReference type="SAM" id="Phobius"/>
    </source>
</evidence>
<dbReference type="OrthoDB" id="2150604at2759"/>
<reference evidence="3" key="1">
    <citation type="submission" date="2023-01" db="EMBL/GenBank/DDBJ databases">
        <authorList>
            <person name="Van Ghelder C."/>
            <person name="Rancurel C."/>
        </authorList>
    </citation>
    <scope>NUCLEOTIDE SEQUENCE</scope>
    <source>
        <strain evidence="3">CNCM I-4278</strain>
    </source>
</reference>
<feature type="transmembrane region" description="Helical" evidence="2">
    <location>
        <begin position="186"/>
        <end position="205"/>
    </location>
</feature>
<dbReference type="EMBL" id="CAOQHR010000013">
    <property type="protein sequence ID" value="CAI6342228.1"/>
    <property type="molecule type" value="Genomic_DNA"/>
</dbReference>
<evidence type="ECO:0000256" key="1">
    <source>
        <dbReference type="SAM" id="MobiDB-lite"/>
    </source>
</evidence>
<keyword evidence="2" id="KW-0472">Membrane</keyword>
<feature type="region of interest" description="Disordered" evidence="1">
    <location>
        <begin position="1"/>
        <end position="32"/>
    </location>
</feature>
<proteinExistence type="predicted"/>
<accession>A0A9W4XSR4</accession>
<dbReference type="AlphaFoldDB" id="A0A9W4XSR4"/>
<feature type="transmembrane region" description="Helical" evidence="2">
    <location>
        <begin position="82"/>
        <end position="101"/>
    </location>
</feature>
<evidence type="ECO:0000313" key="4">
    <source>
        <dbReference type="Proteomes" id="UP001152607"/>
    </source>
</evidence>
<feature type="transmembrane region" description="Helical" evidence="2">
    <location>
        <begin position="225"/>
        <end position="247"/>
    </location>
</feature>
<sequence length="253" mass="28492">MTHSDIENRGGDERTPILGEHSNSQPNKDKQETGSFSKAFHFFGGGIYAPDVSTYEPIEILLNAESVEERDRLTERWKDTRINELNFVGVVAALLAGVLTSTGSWPDILPGSQKSPWPVRTSWYCGIILSLFSILTAADQSVRLYRLSSHRDGYHKIRKLLAKSKHAKRGKIQISKAQIYTWQMPVMFLTTATICMIVGMFLHVWSATRHLSHGDLWNADFKVAITFSIVALVSIIFFFLGQLTLYVSPDDID</sequence>
<comment type="caution">
    <text evidence="3">The sequence shown here is derived from an EMBL/GenBank/DDBJ whole genome shotgun (WGS) entry which is preliminary data.</text>
</comment>
<dbReference type="Proteomes" id="UP001152607">
    <property type="component" value="Unassembled WGS sequence"/>
</dbReference>
<feature type="transmembrane region" description="Helical" evidence="2">
    <location>
        <begin position="121"/>
        <end position="138"/>
    </location>
</feature>
<protein>
    <submittedName>
        <fullName evidence="3">Uncharacterized protein</fullName>
    </submittedName>
</protein>
<evidence type="ECO:0000313" key="3">
    <source>
        <dbReference type="EMBL" id="CAI6342228.1"/>
    </source>
</evidence>
<feature type="compositionally biased region" description="Basic and acidic residues" evidence="1">
    <location>
        <begin position="1"/>
        <end position="15"/>
    </location>
</feature>
<gene>
    <name evidence="3" type="ORF">PDIGIT_LOCUS15433</name>
</gene>